<sequence length="60" mass="6141">MAEAGAADLSGGCQGVAVSVVGDQVSARRSQSTATVWRTSSWVWGIARSLAQADTVKTMA</sequence>
<accession>W2Q4A6</accession>
<gene>
    <name evidence="1" type="ORF">PPTG_23126</name>
</gene>
<dbReference type="Proteomes" id="UP000018817">
    <property type="component" value="Unassembled WGS sequence"/>
</dbReference>
<dbReference type="AlphaFoldDB" id="W2Q4A6"/>
<reference evidence="2" key="1">
    <citation type="submission" date="2011-12" db="EMBL/GenBank/DDBJ databases">
        <authorList>
            <consortium name="The Broad Institute Genome Sequencing Platform"/>
            <person name="Russ C."/>
            <person name="Tyler B."/>
            <person name="Panabieres F."/>
            <person name="Shan W."/>
            <person name="Tripathy S."/>
            <person name="Grunwald N."/>
            <person name="Machado M."/>
            <person name="Young S.K."/>
            <person name="Zeng Q."/>
            <person name="Gargeya S."/>
            <person name="Fitzgerald M."/>
            <person name="Haas B."/>
            <person name="Abouelleil A."/>
            <person name="Alvarado L."/>
            <person name="Arachchi H.M."/>
            <person name="Berlin A."/>
            <person name="Chapman S.B."/>
            <person name="Gearin G."/>
            <person name="Goldberg J."/>
            <person name="Griggs A."/>
            <person name="Gujja S."/>
            <person name="Hansen M."/>
            <person name="Heiman D."/>
            <person name="Howarth C."/>
            <person name="Larimer J."/>
            <person name="Lui A."/>
            <person name="MacDonald P.J.P."/>
            <person name="McCowen C."/>
            <person name="Montmayeur A."/>
            <person name="Murphy C."/>
            <person name="Neiman D."/>
            <person name="Pearson M."/>
            <person name="Priest M."/>
            <person name="Roberts A."/>
            <person name="Saif S."/>
            <person name="Shea T."/>
            <person name="Sisk P."/>
            <person name="Stolte C."/>
            <person name="Sykes S."/>
            <person name="Wortman J."/>
            <person name="Nusbaum C."/>
            <person name="Birren B."/>
        </authorList>
    </citation>
    <scope>NUCLEOTIDE SEQUENCE [LARGE SCALE GENOMIC DNA]</scope>
    <source>
        <strain evidence="2">INRA-310</strain>
    </source>
</reference>
<organism evidence="1 2">
    <name type="scientific">Phytophthora nicotianae (strain INRA-310)</name>
    <name type="common">Phytophthora parasitica</name>
    <dbReference type="NCBI Taxonomy" id="761204"/>
    <lineage>
        <taxon>Eukaryota</taxon>
        <taxon>Sar</taxon>
        <taxon>Stramenopiles</taxon>
        <taxon>Oomycota</taxon>
        <taxon>Peronosporomycetes</taxon>
        <taxon>Peronosporales</taxon>
        <taxon>Peronosporaceae</taxon>
        <taxon>Phytophthora</taxon>
    </lineage>
</organism>
<dbReference type="VEuPathDB" id="FungiDB:PPTG_23126"/>
<dbReference type="RefSeq" id="XP_008906832.1">
    <property type="nucleotide sequence ID" value="XM_008908584.1"/>
</dbReference>
<evidence type="ECO:0000313" key="1">
    <source>
        <dbReference type="EMBL" id="ETN08028.1"/>
    </source>
</evidence>
<evidence type="ECO:0000313" key="2">
    <source>
        <dbReference type="Proteomes" id="UP000018817"/>
    </source>
</evidence>
<protein>
    <submittedName>
        <fullName evidence="1">Uncharacterized protein</fullName>
    </submittedName>
</protein>
<name>W2Q4A6_PHYN3</name>
<dbReference type="GeneID" id="20191725"/>
<dbReference type="EMBL" id="KI669590">
    <property type="protein sequence ID" value="ETN08028.1"/>
    <property type="molecule type" value="Genomic_DNA"/>
</dbReference>
<proteinExistence type="predicted"/>
<reference evidence="1 2" key="2">
    <citation type="submission" date="2013-11" db="EMBL/GenBank/DDBJ databases">
        <title>The Genome Sequence of Phytophthora parasitica INRA-310.</title>
        <authorList>
            <consortium name="The Broad Institute Genomics Platform"/>
            <person name="Russ C."/>
            <person name="Tyler B."/>
            <person name="Panabieres F."/>
            <person name="Shan W."/>
            <person name="Tripathy S."/>
            <person name="Grunwald N."/>
            <person name="Machado M."/>
            <person name="Johnson C.S."/>
            <person name="Arredondo F."/>
            <person name="Hong C."/>
            <person name="Coffey M."/>
            <person name="Young S.K."/>
            <person name="Zeng Q."/>
            <person name="Gargeya S."/>
            <person name="Fitzgerald M."/>
            <person name="Abouelleil A."/>
            <person name="Alvarado L."/>
            <person name="Chapman S.B."/>
            <person name="Gainer-Dewar J."/>
            <person name="Goldberg J."/>
            <person name="Griggs A."/>
            <person name="Gujja S."/>
            <person name="Hansen M."/>
            <person name="Howarth C."/>
            <person name="Imamovic A."/>
            <person name="Ireland A."/>
            <person name="Larimer J."/>
            <person name="McCowan C."/>
            <person name="Murphy C."/>
            <person name="Pearson M."/>
            <person name="Poon T.W."/>
            <person name="Priest M."/>
            <person name="Roberts A."/>
            <person name="Saif S."/>
            <person name="Shea T."/>
            <person name="Sykes S."/>
            <person name="Wortman J."/>
            <person name="Nusbaum C."/>
            <person name="Birren B."/>
        </authorList>
    </citation>
    <scope>NUCLEOTIDE SEQUENCE [LARGE SCALE GENOMIC DNA]</scope>
    <source>
        <strain evidence="1 2">INRA-310</strain>
    </source>
</reference>